<sequence>MVMDCHHLCVIFILFRACQGELHCKHEDCGDSTSLYKERYESQTVVEESPYMISPDDFYYKFVAEHRPLVMRRAAKNWPANKVWTQDYLIQSFNEGSQVSVTKGIQNFPFGSKLHLPIKEFFVRSMQEDLMLCDKPTTQMLSDMTAPLCLRCQQFMKKMKVLYWSRQYQSDASTSLFFHPDEQLLTVVNGSAKVTLVSPLYSEKLPFNPEELLTISRLNTDIILKLSSEGIPHLTADLHKGDMLYIPQMWWQHVTLSADYNQFVQFFWPSKMTPNLQSSSKTKDLNQLPSMQASLRSLLRKYEERFLVMGVPPLDCPLQDKRMSDYTFETGKMSPEEYQAIHNGPDFTEDEPCNFDMSNQQSPCHFDTCFEDAEAPICIRYILEYCSRWEDRGCAIELPQLLNKMDKVTMEQITTMKSPYLQAN</sequence>
<organism evidence="3 4">
    <name type="scientific">Desmophyllum pertusum</name>
    <dbReference type="NCBI Taxonomy" id="174260"/>
    <lineage>
        <taxon>Eukaryota</taxon>
        <taxon>Metazoa</taxon>
        <taxon>Cnidaria</taxon>
        <taxon>Anthozoa</taxon>
        <taxon>Hexacorallia</taxon>
        <taxon>Scleractinia</taxon>
        <taxon>Caryophylliina</taxon>
        <taxon>Caryophylliidae</taxon>
        <taxon>Desmophyllum</taxon>
    </lineage>
</organism>
<evidence type="ECO:0000259" key="2">
    <source>
        <dbReference type="PROSITE" id="PS51184"/>
    </source>
</evidence>
<feature type="chain" id="PRO_5040892739" description="JmjC domain-containing protein" evidence="1">
    <location>
        <begin position="21"/>
        <end position="424"/>
    </location>
</feature>
<evidence type="ECO:0000256" key="1">
    <source>
        <dbReference type="SAM" id="SignalP"/>
    </source>
</evidence>
<protein>
    <recommendedName>
        <fullName evidence="2">JmjC domain-containing protein</fullName>
    </recommendedName>
</protein>
<dbReference type="InterPro" id="IPR014710">
    <property type="entry name" value="RmlC-like_jellyroll"/>
</dbReference>
<accession>A0A9W9Y9Z6</accession>
<evidence type="ECO:0000313" key="4">
    <source>
        <dbReference type="Proteomes" id="UP001163046"/>
    </source>
</evidence>
<dbReference type="Gene3D" id="2.60.120.10">
    <property type="entry name" value="Jelly Rolls"/>
    <property type="match status" value="1"/>
</dbReference>
<dbReference type="PANTHER" id="PTHR12461:SF91">
    <property type="entry name" value="JMJC DOMAIN-CONTAINING PROTEIN"/>
    <property type="match status" value="1"/>
</dbReference>
<keyword evidence="1" id="KW-0732">Signal</keyword>
<feature type="signal peptide" evidence="1">
    <location>
        <begin position="1"/>
        <end position="20"/>
    </location>
</feature>
<dbReference type="EMBL" id="MU827799">
    <property type="protein sequence ID" value="KAJ7327796.1"/>
    <property type="molecule type" value="Genomic_DNA"/>
</dbReference>
<dbReference type="PANTHER" id="PTHR12461">
    <property type="entry name" value="HYPOXIA-INDUCIBLE FACTOR 1 ALPHA INHIBITOR-RELATED"/>
    <property type="match status" value="1"/>
</dbReference>
<dbReference type="PROSITE" id="PS51184">
    <property type="entry name" value="JMJC"/>
    <property type="match status" value="1"/>
</dbReference>
<comment type="caution">
    <text evidence="3">The sequence shown here is derived from an EMBL/GenBank/DDBJ whole genome shotgun (WGS) entry which is preliminary data.</text>
</comment>
<reference evidence="3" key="1">
    <citation type="submission" date="2023-01" db="EMBL/GenBank/DDBJ databases">
        <title>Genome assembly of the deep-sea coral Lophelia pertusa.</title>
        <authorList>
            <person name="Herrera S."/>
            <person name="Cordes E."/>
        </authorList>
    </citation>
    <scope>NUCLEOTIDE SEQUENCE</scope>
    <source>
        <strain evidence="3">USNM1676648</strain>
        <tissue evidence="3">Polyp</tissue>
    </source>
</reference>
<dbReference type="InterPro" id="IPR003347">
    <property type="entry name" value="JmjC_dom"/>
</dbReference>
<dbReference type="AlphaFoldDB" id="A0A9W9Y9Z6"/>
<dbReference type="OrthoDB" id="5947919at2759"/>
<keyword evidence="4" id="KW-1185">Reference proteome</keyword>
<evidence type="ECO:0000313" key="3">
    <source>
        <dbReference type="EMBL" id="KAJ7327796.1"/>
    </source>
</evidence>
<gene>
    <name evidence="3" type="ORF">OS493_026072</name>
</gene>
<dbReference type="InterPro" id="IPR041667">
    <property type="entry name" value="Cupin_8"/>
</dbReference>
<proteinExistence type="predicted"/>
<dbReference type="Pfam" id="PF13621">
    <property type="entry name" value="Cupin_8"/>
    <property type="match status" value="1"/>
</dbReference>
<dbReference type="Proteomes" id="UP001163046">
    <property type="component" value="Unassembled WGS sequence"/>
</dbReference>
<dbReference type="SUPFAM" id="SSF51197">
    <property type="entry name" value="Clavaminate synthase-like"/>
    <property type="match status" value="1"/>
</dbReference>
<feature type="domain" description="JmjC" evidence="2">
    <location>
        <begin position="124"/>
        <end position="284"/>
    </location>
</feature>
<name>A0A9W9Y9Z6_9CNID</name>